<dbReference type="PANTHER" id="PTHR43143:SF6">
    <property type="entry name" value="BLL3016 PROTEIN"/>
    <property type="match status" value="1"/>
</dbReference>
<comment type="caution">
    <text evidence="4">The sequence shown here is derived from an EMBL/GenBank/DDBJ whole genome shotgun (WGS) entry which is preliminary data.</text>
</comment>
<evidence type="ECO:0000313" key="7">
    <source>
        <dbReference type="Proteomes" id="UP001152797"/>
    </source>
</evidence>
<reference evidence="5" key="2">
    <citation type="submission" date="2024-04" db="EMBL/GenBank/DDBJ databases">
        <authorList>
            <person name="Chen Y."/>
            <person name="Shah S."/>
            <person name="Dougan E. K."/>
            <person name="Thang M."/>
            <person name="Chan C."/>
        </authorList>
    </citation>
    <scope>NUCLEOTIDE SEQUENCE [LARGE SCALE GENOMIC DNA]</scope>
</reference>
<dbReference type="Gene3D" id="3.60.21.10">
    <property type="match status" value="1"/>
</dbReference>
<dbReference type="EMBL" id="CAMXCT020000001">
    <property type="protein sequence ID" value="CAL1125367.1"/>
    <property type="molecule type" value="Genomic_DNA"/>
</dbReference>
<dbReference type="Pfam" id="PF16370">
    <property type="entry name" value="MetallophosC"/>
    <property type="match status" value="1"/>
</dbReference>
<evidence type="ECO:0000313" key="4">
    <source>
        <dbReference type="EMBL" id="CAI3971992.1"/>
    </source>
</evidence>
<evidence type="ECO:0000259" key="2">
    <source>
        <dbReference type="Pfam" id="PF16370"/>
    </source>
</evidence>
<feature type="domain" description="Calcineurin-like phosphoesterase N-terminal" evidence="3">
    <location>
        <begin position="32"/>
        <end position="101"/>
    </location>
</feature>
<name>A0A9P1FFJ0_9DINO</name>
<dbReference type="InterPro" id="IPR032285">
    <property type="entry name" value="Metallophos_N"/>
</dbReference>
<dbReference type="InterPro" id="IPR051918">
    <property type="entry name" value="STPP_CPPED1"/>
</dbReference>
<gene>
    <name evidence="4" type="ORF">C1SCF055_LOCUS582</name>
</gene>
<dbReference type="EMBL" id="CAMXCT010000001">
    <property type="protein sequence ID" value="CAI3971992.1"/>
    <property type="molecule type" value="Genomic_DNA"/>
</dbReference>
<feature type="transmembrane region" description="Helical" evidence="1">
    <location>
        <begin position="593"/>
        <end position="610"/>
    </location>
</feature>
<evidence type="ECO:0000313" key="6">
    <source>
        <dbReference type="EMBL" id="CAL4759304.1"/>
    </source>
</evidence>
<dbReference type="EMBL" id="CAMXCT030000001">
    <property type="protein sequence ID" value="CAL4759304.1"/>
    <property type="molecule type" value="Genomic_DNA"/>
</dbReference>
<dbReference type="SUPFAM" id="SSF56300">
    <property type="entry name" value="Metallo-dependent phosphatases"/>
    <property type="match status" value="1"/>
</dbReference>
<dbReference type="PANTHER" id="PTHR43143">
    <property type="entry name" value="METALLOPHOSPHOESTERASE, CALCINEURIN SUPERFAMILY"/>
    <property type="match status" value="1"/>
</dbReference>
<evidence type="ECO:0000259" key="3">
    <source>
        <dbReference type="Pfam" id="PF16371"/>
    </source>
</evidence>
<dbReference type="InterPro" id="IPR013783">
    <property type="entry name" value="Ig-like_fold"/>
</dbReference>
<feature type="transmembrane region" description="Helical" evidence="1">
    <location>
        <begin position="565"/>
        <end position="587"/>
    </location>
</feature>
<sequence length="645" mass="72428">MLLITPVAFAAETQEATGVVFEDANKNQKFDEGEKPLAGMRVSNGREITKTDEQGRYKLPVDDDTILFVVKPRGWISPVSEDQLPQFYYIHKPEGSPKTHFPGVAPTGPLPDSVDFPLYKQEEPELFQAIIFGDTQPRNQQEVDYIAHDVVEELIGTTNAKMGITLGDITFDNLELFGPLNRTIGLIGIPWFNVIGNHDVNRDAEDDEHSDETFESVYGPSYYSFDWGPVHFLVLDDIRWVVEGDKRHYEGGLGETQMEFIRNDLAMIPEDQLVVLCMHIPLVDVEDRHDLYRLIEKRPFCMSLSAHTHYHEHKLISSDDGWLGAEPHHHVINVTVCGSWWSGHPDENGIPHTTMRDGAPNGYSIITFDGHHYSLEFKAARRPRDHQMNIIAPEVVSADALGDTFVYANVFNALPDAKVEMQLGEGGKWTTLEHFVSEDPLYLEMVAEEKKLENKSFRDLPGAHKTAHLWRGRLPSNAKAGTYLIQVRAIDTHAHHHAGGDHDHAEEDSDHEHTFDWGYVLGGAAIFVVSAVVSLALVVIVVVGLPRDYFLDRPGRGLWVDRHPVVRVGLHVLKNLAGLCLIVAGIMLSLPGIPGQGLLTVFVGILLLDFPGKQKFMRKLVSRPKVFATLNQIRARFGKRPLRLH</sequence>
<evidence type="ECO:0000313" key="5">
    <source>
        <dbReference type="EMBL" id="CAL1125367.1"/>
    </source>
</evidence>
<dbReference type="Gene3D" id="2.60.40.10">
    <property type="entry name" value="Immunoglobulins"/>
    <property type="match status" value="1"/>
</dbReference>
<accession>A0A9P1FFJ0</accession>
<reference evidence="4" key="1">
    <citation type="submission" date="2022-10" db="EMBL/GenBank/DDBJ databases">
        <authorList>
            <person name="Chen Y."/>
            <person name="Dougan E. K."/>
            <person name="Chan C."/>
            <person name="Rhodes N."/>
            <person name="Thang M."/>
        </authorList>
    </citation>
    <scope>NUCLEOTIDE SEQUENCE</scope>
</reference>
<keyword evidence="1" id="KW-1133">Transmembrane helix</keyword>
<dbReference type="Proteomes" id="UP001152797">
    <property type="component" value="Unassembled WGS sequence"/>
</dbReference>
<keyword evidence="1" id="KW-0472">Membrane</keyword>
<feature type="domain" description="Calcineurin-like phosphoesterase C-terminal" evidence="2">
    <location>
        <begin position="334"/>
        <end position="495"/>
    </location>
</feature>
<dbReference type="InterPro" id="IPR029052">
    <property type="entry name" value="Metallo-depent_PP-like"/>
</dbReference>
<keyword evidence="1" id="KW-0812">Transmembrane</keyword>
<dbReference type="InterPro" id="IPR032288">
    <property type="entry name" value="Metallophos_C"/>
</dbReference>
<keyword evidence="7" id="KW-1185">Reference proteome</keyword>
<dbReference type="AlphaFoldDB" id="A0A9P1FFJ0"/>
<dbReference type="Pfam" id="PF16371">
    <property type="entry name" value="MetallophosN"/>
    <property type="match status" value="1"/>
</dbReference>
<proteinExistence type="predicted"/>
<protein>
    <submittedName>
        <fullName evidence="6">Metallophosphoesterase</fullName>
    </submittedName>
</protein>
<organism evidence="4">
    <name type="scientific">Cladocopium goreaui</name>
    <dbReference type="NCBI Taxonomy" id="2562237"/>
    <lineage>
        <taxon>Eukaryota</taxon>
        <taxon>Sar</taxon>
        <taxon>Alveolata</taxon>
        <taxon>Dinophyceae</taxon>
        <taxon>Suessiales</taxon>
        <taxon>Symbiodiniaceae</taxon>
        <taxon>Cladocopium</taxon>
    </lineage>
</organism>
<evidence type="ECO:0000256" key="1">
    <source>
        <dbReference type="SAM" id="Phobius"/>
    </source>
</evidence>
<feature type="transmembrane region" description="Helical" evidence="1">
    <location>
        <begin position="517"/>
        <end position="545"/>
    </location>
</feature>